<sequence length="177" mass="20121">MRTLQRRFVVVDFCSPILEPPVSNFLLAVFVVALSFGYRTGFCIEAVLALDLVHKPLCTLKSRRVKRLEKKHASEFGVFVASSFCIPPFHTSRLFTLVGLLYLIRVEFVDKATRKHGLPLYEDNAIPGETLSQLRISVTILRLLRSKKEARLEGQPQNEVQSKEQTISIHMVRIGIL</sequence>
<organism evidence="1 2">
    <name type="scientific">Psophocarpus tetragonolobus</name>
    <name type="common">Winged bean</name>
    <name type="synonym">Dolichos tetragonolobus</name>
    <dbReference type="NCBI Taxonomy" id="3891"/>
    <lineage>
        <taxon>Eukaryota</taxon>
        <taxon>Viridiplantae</taxon>
        <taxon>Streptophyta</taxon>
        <taxon>Embryophyta</taxon>
        <taxon>Tracheophyta</taxon>
        <taxon>Spermatophyta</taxon>
        <taxon>Magnoliopsida</taxon>
        <taxon>eudicotyledons</taxon>
        <taxon>Gunneridae</taxon>
        <taxon>Pentapetalae</taxon>
        <taxon>rosids</taxon>
        <taxon>fabids</taxon>
        <taxon>Fabales</taxon>
        <taxon>Fabaceae</taxon>
        <taxon>Papilionoideae</taxon>
        <taxon>50 kb inversion clade</taxon>
        <taxon>NPAAA clade</taxon>
        <taxon>indigoferoid/millettioid clade</taxon>
        <taxon>Phaseoleae</taxon>
        <taxon>Psophocarpus</taxon>
    </lineage>
</organism>
<accession>A0AAN9XV20</accession>
<reference evidence="1 2" key="1">
    <citation type="submission" date="2024-01" db="EMBL/GenBank/DDBJ databases">
        <title>The genomes of 5 underutilized Papilionoideae crops provide insights into root nodulation and disease resistanc.</title>
        <authorList>
            <person name="Jiang F."/>
        </authorList>
    </citation>
    <scope>NUCLEOTIDE SEQUENCE [LARGE SCALE GENOMIC DNA]</scope>
    <source>
        <strain evidence="1">DUOXIRENSHENG_FW03</strain>
        <tissue evidence="1">Leaves</tissue>
    </source>
</reference>
<dbReference type="EMBL" id="JAYMYS010000001">
    <property type="protein sequence ID" value="KAK7410973.1"/>
    <property type="molecule type" value="Genomic_DNA"/>
</dbReference>
<comment type="caution">
    <text evidence="1">The sequence shown here is derived from an EMBL/GenBank/DDBJ whole genome shotgun (WGS) entry which is preliminary data.</text>
</comment>
<evidence type="ECO:0000313" key="2">
    <source>
        <dbReference type="Proteomes" id="UP001386955"/>
    </source>
</evidence>
<evidence type="ECO:0000313" key="1">
    <source>
        <dbReference type="EMBL" id="KAK7410973.1"/>
    </source>
</evidence>
<keyword evidence="2" id="KW-1185">Reference proteome</keyword>
<gene>
    <name evidence="1" type="ORF">VNO78_02254</name>
</gene>
<dbReference type="Proteomes" id="UP001386955">
    <property type="component" value="Unassembled WGS sequence"/>
</dbReference>
<protein>
    <submittedName>
        <fullName evidence="1">Uncharacterized protein</fullName>
    </submittedName>
</protein>
<dbReference type="AlphaFoldDB" id="A0AAN9XV20"/>
<name>A0AAN9XV20_PSOTE</name>
<proteinExistence type="predicted"/>